<feature type="coiled-coil region" evidence="1">
    <location>
        <begin position="95"/>
        <end position="154"/>
    </location>
</feature>
<comment type="caution">
    <text evidence="3">The sequence shown here is derived from an EMBL/GenBank/DDBJ whole genome shotgun (WGS) entry which is preliminary data.</text>
</comment>
<accession>A0A1J4KPL9</accession>
<name>A0A1J4KPL9_9EUKA</name>
<feature type="compositionally biased region" description="Polar residues" evidence="2">
    <location>
        <begin position="156"/>
        <end position="189"/>
    </location>
</feature>
<reference evidence="3" key="1">
    <citation type="submission" date="2016-10" db="EMBL/GenBank/DDBJ databases">
        <authorList>
            <person name="Benchimol M."/>
            <person name="Almeida L.G."/>
            <person name="Vasconcelos A.T."/>
            <person name="Perreira-Neves A."/>
            <person name="Rosa I.A."/>
            <person name="Tasca T."/>
            <person name="Bogo M.R."/>
            <person name="de Souza W."/>
        </authorList>
    </citation>
    <scope>NUCLEOTIDE SEQUENCE [LARGE SCALE GENOMIC DNA]</scope>
    <source>
        <strain evidence="3">K</strain>
    </source>
</reference>
<evidence type="ECO:0000256" key="2">
    <source>
        <dbReference type="SAM" id="MobiDB-lite"/>
    </source>
</evidence>
<keyword evidence="1" id="KW-0175">Coiled coil</keyword>
<protein>
    <submittedName>
        <fullName evidence="3">Uncharacterized protein</fullName>
    </submittedName>
</protein>
<feature type="region of interest" description="Disordered" evidence="2">
    <location>
        <begin position="155"/>
        <end position="200"/>
    </location>
</feature>
<dbReference type="VEuPathDB" id="TrichDB:TRFO_16740"/>
<evidence type="ECO:0000313" key="3">
    <source>
        <dbReference type="EMBL" id="OHT13187.1"/>
    </source>
</evidence>
<dbReference type="AlphaFoldDB" id="A0A1J4KPL9"/>
<dbReference type="EMBL" id="MLAK01000546">
    <property type="protein sequence ID" value="OHT13187.1"/>
    <property type="molecule type" value="Genomic_DNA"/>
</dbReference>
<dbReference type="Proteomes" id="UP000179807">
    <property type="component" value="Unassembled WGS sequence"/>
</dbReference>
<feature type="region of interest" description="Disordered" evidence="2">
    <location>
        <begin position="1"/>
        <end position="22"/>
    </location>
</feature>
<dbReference type="RefSeq" id="XP_068366323.1">
    <property type="nucleotide sequence ID" value="XM_068499163.1"/>
</dbReference>
<organism evidence="3 4">
    <name type="scientific">Tritrichomonas foetus</name>
    <dbReference type="NCBI Taxonomy" id="1144522"/>
    <lineage>
        <taxon>Eukaryota</taxon>
        <taxon>Metamonada</taxon>
        <taxon>Parabasalia</taxon>
        <taxon>Tritrichomonadida</taxon>
        <taxon>Tritrichomonadidae</taxon>
        <taxon>Tritrichomonas</taxon>
    </lineage>
</organism>
<sequence length="395" mass="45720">MRKSQTQGNSHKDENQNPSISYEDVLSELTQLGAPMFPRPSPNNIWKSKEDIFQLLKVIEVLTARRRQIDIDASEQREKRIQPLISRNKVGQTMLEEIQAKSKAVSADLEKYKKNLELTKQRRVEQREEQEQELEDIERKIEELKNSELMYRNKYSDTSSERSYNSSPSQNENTHLSLRQSKNSNTNLNIPKPSFDDENDKERLNRHIKAKINEIRNDGCGMKLRKVTSTPTFAKQEKKPKNTNLLNEKTALTTSRKSFLTQNYEDVQKQRFAAFQAQKARDASVSRGKNPNNNRLAAVDKLRRQKKNDENKEVPENINTNVTSQILASKPKKKEMPMKLKPTNVFVSSNTGETKQTKNIQLEESSNIQLSETITTDQPKVLRSRIPMRVRPDPI</sequence>
<keyword evidence="4" id="KW-1185">Reference proteome</keyword>
<gene>
    <name evidence="3" type="ORF">TRFO_16740</name>
</gene>
<dbReference type="GeneID" id="94833867"/>
<proteinExistence type="predicted"/>
<evidence type="ECO:0000313" key="4">
    <source>
        <dbReference type="Proteomes" id="UP000179807"/>
    </source>
</evidence>
<evidence type="ECO:0000256" key="1">
    <source>
        <dbReference type="SAM" id="Coils"/>
    </source>
</evidence>